<accession>A0A927B2P9</accession>
<dbReference type="InterPro" id="IPR024467">
    <property type="entry name" value="Xre/MbcA/ParS-like_toxin-bd"/>
</dbReference>
<gene>
    <name evidence="3" type="ORF">IC230_14790</name>
</gene>
<dbReference type="InterPro" id="IPR046847">
    <property type="entry name" value="Xre-like_HTH"/>
</dbReference>
<feature type="domain" description="Antitoxin Xre-like helix-turn-helix" evidence="2">
    <location>
        <begin position="20"/>
        <end position="81"/>
    </location>
</feature>
<name>A0A927B2P9_9BACT</name>
<dbReference type="Pfam" id="PF09722">
    <property type="entry name" value="Xre_MbcA_ParS_C"/>
    <property type="match status" value="1"/>
</dbReference>
<dbReference type="GO" id="GO:0003677">
    <property type="term" value="F:DNA binding"/>
    <property type="evidence" value="ECO:0007669"/>
    <property type="project" value="InterPro"/>
</dbReference>
<evidence type="ECO:0000259" key="2">
    <source>
        <dbReference type="Pfam" id="PF20432"/>
    </source>
</evidence>
<dbReference type="Proteomes" id="UP000653797">
    <property type="component" value="Unassembled WGS sequence"/>
</dbReference>
<keyword evidence="4" id="KW-1185">Reference proteome</keyword>
<comment type="caution">
    <text evidence="3">The sequence shown here is derived from an EMBL/GenBank/DDBJ whole genome shotgun (WGS) entry which is preliminary data.</text>
</comment>
<evidence type="ECO:0000313" key="3">
    <source>
        <dbReference type="EMBL" id="MBD2754172.1"/>
    </source>
</evidence>
<feature type="domain" description="Antitoxin Xre/MbcA/ParS-like toxin-binding" evidence="1">
    <location>
        <begin position="86"/>
        <end position="135"/>
    </location>
</feature>
<dbReference type="NCBIfam" id="TIGR02293">
    <property type="entry name" value="TAS_TIGR02293"/>
    <property type="match status" value="1"/>
</dbReference>
<evidence type="ECO:0000313" key="4">
    <source>
        <dbReference type="Proteomes" id="UP000653797"/>
    </source>
</evidence>
<evidence type="ECO:0000259" key="1">
    <source>
        <dbReference type="Pfam" id="PF09722"/>
    </source>
</evidence>
<dbReference type="EMBL" id="JACXAA010000005">
    <property type="protein sequence ID" value="MBD2754172.1"/>
    <property type="molecule type" value="Genomic_DNA"/>
</dbReference>
<dbReference type="RefSeq" id="WP_191039816.1">
    <property type="nucleotide sequence ID" value="NZ_JACXAA010000005.1"/>
</dbReference>
<dbReference type="InterPro" id="IPR011979">
    <property type="entry name" value="Antitox_Xre"/>
</dbReference>
<protein>
    <submittedName>
        <fullName evidence="3">DUF2384 domain-containing protein</fullName>
    </submittedName>
</protein>
<organism evidence="3 4">
    <name type="scientific">Spirosoma validum</name>
    <dbReference type="NCBI Taxonomy" id="2771355"/>
    <lineage>
        <taxon>Bacteria</taxon>
        <taxon>Pseudomonadati</taxon>
        <taxon>Bacteroidota</taxon>
        <taxon>Cytophagia</taxon>
        <taxon>Cytophagales</taxon>
        <taxon>Cytophagaceae</taxon>
        <taxon>Spirosoma</taxon>
    </lineage>
</organism>
<dbReference type="AlphaFoldDB" id="A0A927B2P9"/>
<proteinExistence type="predicted"/>
<dbReference type="Pfam" id="PF20432">
    <property type="entry name" value="Xre-like-HTH"/>
    <property type="match status" value="1"/>
</dbReference>
<reference evidence="3" key="1">
    <citation type="submission" date="2020-09" db="EMBL/GenBank/DDBJ databases">
        <authorList>
            <person name="Kim M.K."/>
        </authorList>
    </citation>
    <scope>NUCLEOTIDE SEQUENCE</scope>
    <source>
        <strain evidence="3">BT704</strain>
    </source>
</reference>
<sequence>MTINQYFGAKNTPPIQSIFDLIELSRRGLPKKAVATMARHLDLTQADLFVILHISARTWQRYTDEKLLPQDVTEKALQLANLYKRGEEIFGNSEKFKGWMNHPSPIFSGKKPIELLDTQFGFQAILDELIRIDWGVLA</sequence>